<evidence type="ECO:0000256" key="2">
    <source>
        <dbReference type="ARBA" id="ARBA00023015"/>
    </source>
</evidence>
<dbReference type="PANTHER" id="PTHR47424">
    <property type="entry name" value="REGULATORY PROTEIN GAL4"/>
    <property type="match status" value="1"/>
</dbReference>
<keyword evidence="2" id="KW-0805">Transcription regulation</keyword>
<dbReference type="InterPro" id="IPR007219">
    <property type="entry name" value="XnlR_reg_dom"/>
</dbReference>
<evidence type="ECO:0000256" key="4">
    <source>
        <dbReference type="ARBA" id="ARBA00023163"/>
    </source>
</evidence>
<accession>A0A9W9FXX6</accession>
<dbReference type="GO" id="GO:0000978">
    <property type="term" value="F:RNA polymerase II cis-regulatory region sequence-specific DNA binding"/>
    <property type="evidence" value="ECO:0007669"/>
    <property type="project" value="TreeGrafter"/>
</dbReference>
<name>A0A9W9FXX6_9EURO</name>
<feature type="region of interest" description="Disordered" evidence="6">
    <location>
        <begin position="1"/>
        <end position="23"/>
    </location>
</feature>
<dbReference type="CDD" id="cd00067">
    <property type="entry name" value="GAL4"/>
    <property type="match status" value="1"/>
</dbReference>
<dbReference type="OrthoDB" id="2283488at2759"/>
<sequence length="780" mass="87197">MFSTFVADPEKKAPSRPRPKRNQVARACDWCRLNRIKCDDSQPCQNCRTRGVQCSNGKRTDVPTLPAANREIQRLRNTIQALQGQLSKAGQESQDQAPGKYATPPDSDSVGVSPQFDPLTSRVPRSINLSSSTREWEGIEIHDAHTGGAVYYGPLSSSYFGARMGRFLSEALSKHQPESLFMMDNQPLTYPPNILTCHQDQKWPGVSSLASDQSTITALESLSRAQEQYFIDLLWQSSHCIYPVLSESDFREYYCSLWDMGGDQSIRRPSSLVDSILAVCMQYGSTFLTSDEDCLESERDQHVLSVSMKSHALFRRAQSLLLDEIERPSIMTLQSYIYCIIYLTNTSLLNAAHSLLGTAVRVAQALRLHLPPCDTTLREYQELNRRLWCTLVGFDCQLSMALGRPQVINLEDIEASLPGDSQEHALLSGSMLVIPVNDEISWLSFHVQSLRLSLTIRGVQSAFYQHGARLMEQKNAQNMYDDATLTEELAACLGRELSVVYDWARKVPESLKIPRRGSGEPLSTERCPVKLDALTPIWLQRQQVLLEISYHHFQMANFRPFIRLRPGCPSITPLSDCHSISCLNHAVTLTNIIHQLLNDTDLLRGWYPVFQYQWDAALCILGFVLANPVCPPTPAARKSVQTAIKSFEMIGRYSVAAVTASQIVREIGAQGEMLVEKFNSSLSMRSPPSKRRRDTSATVQMVSAPAMTPEYLQGLSASQAYDISDFMNGMGTPVMDPFVQFDASKPNIVLSSNGMVEVGTPWMNNDDIMAAFPMFPEGSM</sequence>
<reference evidence="8" key="1">
    <citation type="submission" date="2022-11" db="EMBL/GenBank/DDBJ databases">
        <authorList>
            <person name="Petersen C."/>
        </authorList>
    </citation>
    <scope>NUCLEOTIDE SEQUENCE</scope>
    <source>
        <strain evidence="8">IBT 30069</strain>
    </source>
</reference>
<feature type="domain" description="Zn(2)-C6 fungal-type" evidence="7">
    <location>
        <begin position="27"/>
        <end position="56"/>
    </location>
</feature>
<dbReference type="SMART" id="SM00066">
    <property type="entry name" value="GAL4"/>
    <property type="match status" value="1"/>
</dbReference>
<evidence type="ECO:0000259" key="7">
    <source>
        <dbReference type="PROSITE" id="PS50048"/>
    </source>
</evidence>
<dbReference type="GO" id="GO:0000981">
    <property type="term" value="F:DNA-binding transcription factor activity, RNA polymerase II-specific"/>
    <property type="evidence" value="ECO:0007669"/>
    <property type="project" value="InterPro"/>
</dbReference>
<evidence type="ECO:0000313" key="9">
    <source>
        <dbReference type="Proteomes" id="UP001149165"/>
    </source>
</evidence>
<dbReference type="EMBL" id="JAPQKH010000003">
    <property type="protein sequence ID" value="KAJ5108439.1"/>
    <property type="molecule type" value="Genomic_DNA"/>
</dbReference>
<feature type="region of interest" description="Disordered" evidence="6">
    <location>
        <begin position="84"/>
        <end position="123"/>
    </location>
</feature>
<feature type="compositionally biased region" description="Basic residues" evidence="6">
    <location>
        <begin position="14"/>
        <end position="23"/>
    </location>
</feature>
<keyword evidence="9" id="KW-1185">Reference proteome</keyword>
<dbReference type="GO" id="GO:0000435">
    <property type="term" value="P:positive regulation of transcription from RNA polymerase II promoter by galactose"/>
    <property type="evidence" value="ECO:0007669"/>
    <property type="project" value="TreeGrafter"/>
</dbReference>
<dbReference type="GO" id="GO:0005634">
    <property type="term" value="C:nucleus"/>
    <property type="evidence" value="ECO:0007669"/>
    <property type="project" value="TreeGrafter"/>
</dbReference>
<dbReference type="Proteomes" id="UP001149165">
    <property type="component" value="Unassembled WGS sequence"/>
</dbReference>
<dbReference type="PROSITE" id="PS50048">
    <property type="entry name" value="ZN2_CY6_FUNGAL_2"/>
    <property type="match status" value="1"/>
</dbReference>
<dbReference type="Pfam" id="PF00172">
    <property type="entry name" value="Zn_clus"/>
    <property type="match status" value="1"/>
</dbReference>
<proteinExistence type="predicted"/>
<keyword evidence="4" id="KW-0804">Transcription</keyword>
<evidence type="ECO:0000256" key="1">
    <source>
        <dbReference type="ARBA" id="ARBA00022723"/>
    </source>
</evidence>
<feature type="compositionally biased region" description="Polar residues" evidence="6">
    <location>
        <begin position="84"/>
        <end position="96"/>
    </location>
</feature>
<dbReference type="PROSITE" id="PS00463">
    <property type="entry name" value="ZN2_CY6_FUNGAL_1"/>
    <property type="match status" value="1"/>
</dbReference>
<dbReference type="SMART" id="SM00906">
    <property type="entry name" value="Fungal_trans"/>
    <property type="match status" value="1"/>
</dbReference>
<evidence type="ECO:0000313" key="8">
    <source>
        <dbReference type="EMBL" id="KAJ5108439.1"/>
    </source>
</evidence>
<protein>
    <recommendedName>
        <fullName evidence="7">Zn(2)-C6 fungal-type domain-containing protein</fullName>
    </recommendedName>
</protein>
<evidence type="ECO:0000256" key="5">
    <source>
        <dbReference type="ARBA" id="ARBA00023242"/>
    </source>
</evidence>
<keyword evidence="3" id="KW-0238">DNA-binding</keyword>
<dbReference type="SUPFAM" id="SSF57701">
    <property type="entry name" value="Zn2/Cys6 DNA-binding domain"/>
    <property type="match status" value="1"/>
</dbReference>
<keyword evidence="5" id="KW-0539">Nucleus</keyword>
<dbReference type="Pfam" id="PF04082">
    <property type="entry name" value="Fungal_trans"/>
    <property type="match status" value="1"/>
</dbReference>
<dbReference type="PANTHER" id="PTHR47424:SF12">
    <property type="entry name" value="TRANSCRIPTION FACTOR ASQA"/>
    <property type="match status" value="1"/>
</dbReference>
<dbReference type="GO" id="GO:0006351">
    <property type="term" value="P:DNA-templated transcription"/>
    <property type="evidence" value="ECO:0007669"/>
    <property type="project" value="InterPro"/>
</dbReference>
<evidence type="ECO:0000256" key="6">
    <source>
        <dbReference type="SAM" id="MobiDB-lite"/>
    </source>
</evidence>
<dbReference type="GO" id="GO:0008270">
    <property type="term" value="F:zinc ion binding"/>
    <property type="evidence" value="ECO:0007669"/>
    <property type="project" value="InterPro"/>
</dbReference>
<keyword evidence="1" id="KW-0479">Metal-binding</keyword>
<organism evidence="8 9">
    <name type="scientific">Penicillium angulare</name>
    <dbReference type="NCBI Taxonomy" id="116970"/>
    <lineage>
        <taxon>Eukaryota</taxon>
        <taxon>Fungi</taxon>
        <taxon>Dikarya</taxon>
        <taxon>Ascomycota</taxon>
        <taxon>Pezizomycotina</taxon>
        <taxon>Eurotiomycetes</taxon>
        <taxon>Eurotiomycetidae</taxon>
        <taxon>Eurotiales</taxon>
        <taxon>Aspergillaceae</taxon>
        <taxon>Penicillium</taxon>
    </lineage>
</organism>
<dbReference type="Gene3D" id="4.10.240.10">
    <property type="entry name" value="Zn(2)-C6 fungal-type DNA-binding domain"/>
    <property type="match status" value="1"/>
</dbReference>
<gene>
    <name evidence="8" type="ORF">N7456_005114</name>
</gene>
<dbReference type="InterPro" id="IPR036864">
    <property type="entry name" value="Zn2-C6_fun-type_DNA-bd_sf"/>
</dbReference>
<dbReference type="InterPro" id="IPR051127">
    <property type="entry name" value="Fungal_SecMet_Regulators"/>
</dbReference>
<comment type="caution">
    <text evidence="8">The sequence shown here is derived from an EMBL/GenBank/DDBJ whole genome shotgun (WGS) entry which is preliminary data.</text>
</comment>
<reference evidence="8" key="2">
    <citation type="journal article" date="2023" name="IMA Fungus">
        <title>Comparative genomic study of the Penicillium genus elucidates a diverse pangenome and 15 lateral gene transfer events.</title>
        <authorList>
            <person name="Petersen C."/>
            <person name="Sorensen T."/>
            <person name="Nielsen M.R."/>
            <person name="Sondergaard T.E."/>
            <person name="Sorensen J.L."/>
            <person name="Fitzpatrick D.A."/>
            <person name="Frisvad J.C."/>
            <person name="Nielsen K.L."/>
        </authorList>
    </citation>
    <scope>NUCLEOTIDE SEQUENCE</scope>
    <source>
        <strain evidence="8">IBT 30069</strain>
    </source>
</reference>
<evidence type="ECO:0000256" key="3">
    <source>
        <dbReference type="ARBA" id="ARBA00023125"/>
    </source>
</evidence>
<dbReference type="AlphaFoldDB" id="A0A9W9FXX6"/>
<dbReference type="InterPro" id="IPR001138">
    <property type="entry name" value="Zn2Cys6_DnaBD"/>
</dbReference>
<dbReference type="CDD" id="cd12148">
    <property type="entry name" value="fungal_TF_MHR"/>
    <property type="match status" value="1"/>
</dbReference>